<organism evidence="1 2">
    <name type="scientific">Solilutibacter silvestris</name>
    <dbReference type="NCBI Taxonomy" id="1645665"/>
    <lineage>
        <taxon>Bacteria</taxon>
        <taxon>Pseudomonadati</taxon>
        <taxon>Pseudomonadota</taxon>
        <taxon>Gammaproteobacteria</taxon>
        <taxon>Lysobacterales</taxon>
        <taxon>Lysobacteraceae</taxon>
        <taxon>Solilutibacter</taxon>
    </lineage>
</organism>
<name>A0A2K1PXC5_9GAMM</name>
<gene>
    <name evidence="1" type="ORF">Lysil_1503</name>
</gene>
<accession>A0A2K1PXC5</accession>
<evidence type="ECO:0000313" key="2">
    <source>
        <dbReference type="Proteomes" id="UP000236220"/>
    </source>
</evidence>
<dbReference type="EMBL" id="NPZB01000002">
    <property type="protein sequence ID" value="PNS07327.1"/>
    <property type="molecule type" value="Genomic_DNA"/>
</dbReference>
<sequence length="317" mass="35776">MVNDTWVITCYFNPLGYRSRRENFQHFSGSIAKQGGQLLVIELAAPNGSFDLDTDSYHCVRVTGNGLIWQKERMLNVALKHLPPECRKIVWSDGDLIFESADWLAETSGMLEDHVVVQLFDHCLWLPEGHLDYQGETQEGGEVRESFAACYLRDPSLSRREIYANHGHTGFAWAARRDFLGACGFYDGCITGSGDHLMAHVFAGALSSPCISKMIGEGHAYANHFHDWAERAHALCQGRLGCVPGRVLHLWHGMLEKRQYFERNQEFKRFEFDPHRDIRVGTNGLWEWAEASPALRNWAAGGFRSRDEDGAGANTEG</sequence>
<keyword evidence="2" id="KW-1185">Reference proteome</keyword>
<dbReference type="Proteomes" id="UP000236220">
    <property type="component" value="Unassembled WGS sequence"/>
</dbReference>
<protein>
    <recommendedName>
        <fullName evidence="3">Glycosyl transferase family 2</fullName>
    </recommendedName>
</protein>
<proteinExistence type="predicted"/>
<dbReference type="OrthoDB" id="7593663at2"/>
<dbReference type="AlphaFoldDB" id="A0A2K1PXC5"/>
<dbReference type="RefSeq" id="WP_103075057.1">
    <property type="nucleotide sequence ID" value="NZ_NPZB01000002.1"/>
</dbReference>
<evidence type="ECO:0008006" key="3">
    <source>
        <dbReference type="Google" id="ProtNLM"/>
    </source>
</evidence>
<comment type="caution">
    <text evidence="1">The sequence shown here is derived from an EMBL/GenBank/DDBJ whole genome shotgun (WGS) entry which is preliminary data.</text>
</comment>
<evidence type="ECO:0000313" key="1">
    <source>
        <dbReference type="EMBL" id="PNS07327.1"/>
    </source>
</evidence>
<reference evidence="1 2" key="1">
    <citation type="submission" date="2017-08" db="EMBL/GenBank/DDBJ databases">
        <title>Lysobacter sylvestris genome.</title>
        <authorList>
            <person name="Zhang D.-C."/>
            <person name="Albuquerque L."/>
            <person name="Franca L."/>
            <person name="Froufe H.J.C."/>
            <person name="Barroso C."/>
            <person name="Egas C."/>
            <person name="Da Costa M."/>
            <person name="Margesin R."/>
        </authorList>
    </citation>
    <scope>NUCLEOTIDE SEQUENCE [LARGE SCALE GENOMIC DNA]</scope>
    <source>
        <strain evidence="1 2">AM20-91</strain>
    </source>
</reference>